<dbReference type="FunFam" id="3.20.20.10:FF:000007">
    <property type="entry name" value="Pyridoxal phosphate homeostasis protein"/>
    <property type="match status" value="1"/>
</dbReference>
<dbReference type="PIRSF" id="PIRSF004848">
    <property type="entry name" value="YBL036c_PLPDEIII"/>
    <property type="match status" value="1"/>
</dbReference>
<dbReference type="EMBL" id="MU004231">
    <property type="protein sequence ID" value="KAF2673239.1"/>
    <property type="molecule type" value="Genomic_DNA"/>
</dbReference>
<evidence type="ECO:0000259" key="6">
    <source>
        <dbReference type="Pfam" id="PF01168"/>
    </source>
</evidence>
<evidence type="ECO:0000256" key="5">
    <source>
        <dbReference type="SAM" id="MobiDB-lite"/>
    </source>
</evidence>
<gene>
    <name evidence="7" type="ORF">BT63DRAFT_383154</name>
</gene>
<dbReference type="HAMAP" id="MF_02087">
    <property type="entry name" value="PLP_homeostasis"/>
    <property type="match status" value="1"/>
</dbReference>
<evidence type="ECO:0000256" key="4">
    <source>
        <dbReference type="RuleBase" id="RU004514"/>
    </source>
</evidence>
<dbReference type="SUPFAM" id="SSF51419">
    <property type="entry name" value="PLP-binding barrel"/>
    <property type="match status" value="1"/>
</dbReference>
<evidence type="ECO:0000256" key="2">
    <source>
        <dbReference type="HAMAP-Rule" id="MF_03225"/>
    </source>
</evidence>
<dbReference type="InterPro" id="IPR001608">
    <property type="entry name" value="Ala_racemase_N"/>
</dbReference>
<dbReference type="GO" id="GO:0030170">
    <property type="term" value="F:pyridoxal phosphate binding"/>
    <property type="evidence" value="ECO:0007669"/>
    <property type="project" value="UniProtKB-UniRule"/>
</dbReference>
<dbReference type="PANTHER" id="PTHR10146:SF14">
    <property type="entry name" value="PYRIDOXAL PHOSPHATE HOMEOSTASIS PROTEIN"/>
    <property type="match status" value="1"/>
</dbReference>
<dbReference type="InterPro" id="IPR029066">
    <property type="entry name" value="PLP-binding_barrel"/>
</dbReference>
<protein>
    <recommendedName>
        <fullName evidence="2">Pyridoxal phosphate homeostasis protein</fullName>
        <shortName evidence="2">PLP homeostasis protein</shortName>
    </recommendedName>
</protein>
<sequence>MSSEDDMQFTPQRATQLLENLKSIITKIEAIKRPQPVRLVLVSKLKPASDVAALHSSSSDSSLPSTFRPTHFGENYVQELTDKAARLPRSIQWHFIGGLQSNKAKNLATIPNLWCVSSVDSVKKADLLNTGRGSIEDGEPLRVKVQVNTSGEESKAGVEPGEQSVALCRHVKEECPHLKLAGLMTIGAIARSKATTKETENEDFACLVEERARVAKELEVPEEEIELSMGMSADYEGAIVHGSNEVRVGSSIFGERPPKTSKSEATEATT</sequence>
<evidence type="ECO:0000313" key="7">
    <source>
        <dbReference type="EMBL" id="KAF2673239.1"/>
    </source>
</evidence>
<dbReference type="NCBIfam" id="TIGR00044">
    <property type="entry name" value="YggS family pyridoxal phosphate-dependent enzyme"/>
    <property type="match status" value="1"/>
</dbReference>
<feature type="compositionally biased region" description="Basic and acidic residues" evidence="5">
    <location>
        <begin position="256"/>
        <end position="270"/>
    </location>
</feature>
<comment type="similarity">
    <text evidence="2 4">Belongs to the pyridoxal phosphate-binding protein YggS/PROSC family.</text>
</comment>
<evidence type="ECO:0000256" key="3">
    <source>
        <dbReference type="PIRSR" id="PIRSR004848-1"/>
    </source>
</evidence>
<evidence type="ECO:0000313" key="8">
    <source>
        <dbReference type="Proteomes" id="UP000799302"/>
    </source>
</evidence>
<comment type="function">
    <text evidence="2">Pyridoxal 5'-phosphate (PLP)-binding protein, which may be involved in intracellular homeostatic regulation of pyridoxal 5'-phosphate (PLP), the active form of vitamin B6.</text>
</comment>
<organism evidence="7 8">
    <name type="scientific">Microthyrium microscopicum</name>
    <dbReference type="NCBI Taxonomy" id="703497"/>
    <lineage>
        <taxon>Eukaryota</taxon>
        <taxon>Fungi</taxon>
        <taxon>Dikarya</taxon>
        <taxon>Ascomycota</taxon>
        <taxon>Pezizomycotina</taxon>
        <taxon>Dothideomycetes</taxon>
        <taxon>Dothideomycetes incertae sedis</taxon>
        <taxon>Microthyriales</taxon>
        <taxon>Microthyriaceae</taxon>
        <taxon>Microthyrium</taxon>
    </lineage>
</organism>
<evidence type="ECO:0000256" key="1">
    <source>
        <dbReference type="ARBA" id="ARBA00022898"/>
    </source>
</evidence>
<dbReference type="CDD" id="cd06822">
    <property type="entry name" value="PLPDE_III_YBL036c_euk"/>
    <property type="match status" value="1"/>
</dbReference>
<dbReference type="Gene3D" id="3.20.20.10">
    <property type="entry name" value="Alanine racemase"/>
    <property type="match status" value="1"/>
</dbReference>
<dbReference type="PANTHER" id="PTHR10146">
    <property type="entry name" value="PROLINE SYNTHETASE CO-TRANSCRIBED BACTERIAL HOMOLOG PROTEIN"/>
    <property type="match status" value="1"/>
</dbReference>
<feature type="modified residue" description="N6-(pyridoxal phosphate)lysine" evidence="2 3">
    <location>
        <position position="44"/>
    </location>
</feature>
<reference evidence="7" key="1">
    <citation type="journal article" date="2020" name="Stud. Mycol.">
        <title>101 Dothideomycetes genomes: a test case for predicting lifestyles and emergence of pathogens.</title>
        <authorList>
            <person name="Haridas S."/>
            <person name="Albert R."/>
            <person name="Binder M."/>
            <person name="Bloem J."/>
            <person name="Labutti K."/>
            <person name="Salamov A."/>
            <person name="Andreopoulos B."/>
            <person name="Baker S."/>
            <person name="Barry K."/>
            <person name="Bills G."/>
            <person name="Bluhm B."/>
            <person name="Cannon C."/>
            <person name="Castanera R."/>
            <person name="Culley D."/>
            <person name="Daum C."/>
            <person name="Ezra D."/>
            <person name="Gonzalez J."/>
            <person name="Henrissat B."/>
            <person name="Kuo A."/>
            <person name="Liang C."/>
            <person name="Lipzen A."/>
            <person name="Lutzoni F."/>
            <person name="Magnuson J."/>
            <person name="Mondo S."/>
            <person name="Nolan M."/>
            <person name="Ohm R."/>
            <person name="Pangilinan J."/>
            <person name="Park H.-J."/>
            <person name="Ramirez L."/>
            <person name="Alfaro M."/>
            <person name="Sun H."/>
            <person name="Tritt A."/>
            <person name="Yoshinaga Y."/>
            <person name="Zwiers L.-H."/>
            <person name="Turgeon B."/>
            <person name="Goodwin S."/>
            <person name="Spatafora J."/>
            <person name="Crous P."/>
            <person name="Grigoriev I."/>
        </authorList>
    </citation>
    <scope>NUCLEOTIDE SEQUENCE</scope>
    <source>
        <strain evidence="7">CBS 115976</strain>
    </source>
</reference>
<dbReference type="Pfam" id="PF01168">
    <property type="entry name" value="Ala_racemase_N"/>
    <property type="match status" value="1"/>
</dbReference>
<dbReference type="InterPro" id="IPR011078">
    <property type="entry name" value="PyrdxlP_homeostasis"/>
</dbReference>
<dbReference type="PROSITE" id="PS01211">
    <property type="entry name" value="UPF0001"/>
    <property type="match status" value="1"/>
</dbReference>
<dbReference type="Proteomes" id="UP000799302">
    <property type="component" value="Unassembled WGS sequence"/>
</dbReference>
<keyword evidence="1 2" id="KW-0663">Pyridoxal phosphate</keyword>
<keyword evidence="8" id="KW-1185">Reference proteome</keyword>
<dbReference type="OrthoDB" id="10264196at2759"/>
<dbReference type="AlphaFoldDB" id="A0A6A6ULX2"/>
<feature type="region of interest" description="Disordered" evidence="5">
    <location>
        <begin position="249"/>
        <end position="270"/>
    </location>
</feature>
<name>A0A6A6ULX2_9PEZI</name>
<proteinExistence type="inferred from homology"/>
<feature type="domain" description="Alanine racemase N-terminal" evidence="6">
    <location>
        <begin position="71"/>
        <end position="257"/>
    </location>
</feature>
<accession>A0A6A6ULX2</accession>
<comment type="cofactor">
    <cofactor evidence="3">
        <name>pyridoxal 5'-phosphate</name>
        <dbReference type="ChEBI" id="CHEBI:597326"/>
    </cofactor>
</comment>